<dbReference type="RefSeq" id="WP_066189592.1">
    <property type="nucleotide sequence ID" value="NZ_JARMMB010000015.1"/>
</dbReference>
<name>A0A2N0ZFH6_9BACI</name>
<dbReference type="InterPro" id="IPR025164">
    <property type="entry name" value="Toastrack_DUF4097"/>
</dbReference>
<keyword evidence="3" id="KW-1185">Reference proteome</keyword>
<protein>
    <recommendedName>
        <fullName evidence="1">DUF4097 domain-containing protein</fullName>
    </recommendedName>
</protein>
<dbReference type="AlphaFoldDB" id="A0A2N0ZFH6"/>
<proteinExistence type="predicted"/>
<organism evidence="2 3">
    <name type="scientific">Cytobacillus horneckiae</name>
    <dbReference type="NCBI Taxonomy" id="549687"/>
    <lineage>
        <taxon>Bacteria</taxon>
        <taxon>Bacillati</taxon>
        <taxon>Bacillota</taxon>
        <taxon>Bacilli</taxon>
        <taxon>Bacillales</taxon>
        <taxon>Bacillaceae</taxon>
        <taxon>Cytobacillus</taxon>
    </lineage>
</organism>
<dbReference type="Gene3D" id="2.160.20.120">
    <property type="match status" value="1"/>
</dbReference>
<sequence>MNKRFVIIASLLIVVGLAGVLFTFNKKMSADTVSKNAEVTDEFNNINVISDNAQIKVLPTKEKTAKINVDGVVENEEMFSFTSDVRNDTLEIELKEDRFKLFTFDFLTREINLTISMPERQYEQINIDNNNGKIEIQDMEIKGINVETDNGYIHLNETKGDLITAKTSNGKLLLENVQGELKAQTANGAIDVKVPTIVFPNDLKTLNGKIRIETRNQVKNATFIANTDNGSINIFGKNEGNQVIGDGETMIRLKTSNGSIEVGN</sequence>
<evidence type="ECO:0000259" key="1">
    <source>
        <dbReference type="Pfam" id="PF13349"/>
    </source>
</evidence>
<evidence type="ECO:0000313" key="2">
    <source>
        <dbReference type="EMBL" id="PKG28262.1"/>
    </source>
</evidence>
<comment type="caution">
    <text evidence="2">The sequence shown here is derived from an EMBL/GenBank/DDBJ whole genome shotgun (WGS) entry which is preliminary data.</text>
</comment>
<reference evidence="2 3" key="1">
    <citation type="journal article" date="2010" name="Int. J. Syst. Evol. Microbiol.">
        <title>Bacillus horneckiae sp. nov., isolated from a spacecraft-assembly clean room.</title>
        <authorList>
            <person name="Vaishampayan P."/>
            <person name="Probst A."/>
            <person name="Krishnamurthi S."/>
            <person name="Ghosh S."/>
            <person name="Osman S."/>
            <person name="McDowall A."/>
            <person name="Ruckmani A."/>
            <person name="Mayilraj S."/>
            <person name="Venkateswaran K."/>
        </authorList>
    </citation>
    <scope>NUCLEOTIDE SEQUENCE [LARGE SCALE GENOMIC DNA]</scope>
    <source>
        <strain evidence="3">1PO1SC</strain>
    </source>
</reference>
<evidence type="ECO:0000313" key="3">
    <source>
        <dbReference type="Proteomes" id="UP000233343"/>
    </source>
</evidence>
<dbReference type="Proteomes" id="UP000233343">
    <property type="component" value="Unassembled WGS sequence"/>
</dbReference>
<dbReference type="EMBL" id="PISD01000030">
    <property type="protein sequence ID" value="PKG28262.1"/>
    <property type="molecule type" value="Genomic_DNA"/>
</dbReference>
<gene>
    <name evidence="2" type="ORF">CWS20_13705</name>
</gene>
<dbReference type="Pfam" id="PF13349">
    <property type="entry name" value="DUF4097"/>
    <property type="match status" value="1"/>
</dbReference>
<feature type="domain" description="DUF4097" evidence="1">
    <location>
        <begin position="44"/>
        <end position="177"/>
    </location>
</feature>
<accession>A0A2N0ZFH6</accession>